<dbReference type="InterPro" id="IPR002293">
    <property type="entry name" value="AA/rel_permease1"/>
</dbReference>
<feature type="transmembrane region" description="Helical" evidence="6">
    <location>
        <begin position="264"/>
        <end position="292"/>
    </location>
</feature>
<feature type="transmembrane region" description="Helical" evidence="6">
    <location>
        <begin position="398"/>
        <end position="419"/>
    </location>
</feature>
<dbReference type="EMBL" id="CP002683">
    <property type="protein sequence ID" value="AEH44808.1"/>
    <property type="molecule type" value="Genomic_DNA"/>
</dbReference>
<reference evidence="7 8" key="2">
    <citation type="journal article" date="2012" name="Stand. Genomic Sci.">
        <title>Complete genome sequence of the thermophilic sulfate-reducing ocean bacterium Thermodesulfatator indicus type strain (CIR29812(T)).</title>
        <authorList>
            <person name="Anderson I."/>
            <person name="Saunders E."/>
            <person name="Lapidus A."/>
            <person name="Nolan M."/>
            <person name="Lucas S."/>
            <person name="Tice H."/>
            <person name="Del Rio T.G."/>
            <person name="Cheng J.F."/>
            <person name="Han C."/>
            <person name="Tapia R."/>
            <person name="Goodwin L.A."/>
            <person name="Pitluck S."/>
            <person name="Liolios K."/>
            <person name="Mavromatis K."/>
            <person name="Pagani I."/>
            <person name="Ivanova N."/>
            <person name="Mikhailova N."/>
            <person name="Pati A."/>
            <person name="Chen A."/>
            <person name="Palaniappan K."/>
            <person name="Land M."/>
            <person name="Hauser L."/>
            <person name="Jeffries C.D."/>
            <person name="Chang Y.J."/>
            <person name="Brambilla E.M."/>
            <person name="Rohde M."/>
            <person name="Spring S."/>
            <person name="Goker M."/>
            <person name="Detter J.C."/>
            <person name="Woyke T."/>
            <person name="Bristow J."/>
            <person name="Eisen J.A."/>
            <person name="Markowitz V."/>
            <person name="Hugenholtz P."/>
            <person name="Kyrpides N.C."/>
            <person name="Klenk H.P."/>
        </authorList>
    </citation>
    <scope>NUCLEOTIDE SEQUENCE [LARGE SCALE GENOMIC DNA]</scope>
    <source>
        <strain evidence="8">DSM 15286 / JCM 11887 / CIR29812</strain>
    </source>
</reference>
<dbReference type="FunCoup" id="F8AD76">
    <property type="interactions" value="37"/>
</dbReference>
<evidence type="ECO:0000256" key="2">
    <source>
        <dbReference type="ARBA" id="ARBA00022475"/>
    </source>
</evidence>
<dbReference type="PaxDb" id="667014-Thein_0934"/>
<evidence type="ECO:0000256" key="5">
    <source>
        <dbReference type="ARBA" id="ARBA00023136"/>
    </source>
</evidence>
<dbReference type="Gene3D" id="1.20.1740.10">
    <property type="entry name" value="Amino acid/polyamine transporter I"/>
    <property type="match status" value="1"/>
</dbReference>
<evidence type="ECO:0000313" key="7">
    <source>
        <dbReference type="EMBL" id="AEH44808.1"/>
    </source>
</evidence>
<dbReference type="STRING" id="667014.Thein_0934"/>
<evidence type="ECO:0000256" key="3">
    <source>
        <dbReference type="ARBA" id="ARBA00022692"/>
    </source>
</evidence>
<dbReference type="PANTHER" id="PTHR42770">
    <property type="entry name" value="AMINO ACID TRANSPORTER-RELATED"/>
    <property type="match status" value="1"/>
</dbReference>
<feature type="transmembrane region" description="Helical" evidence="6">
    <location>
        <begin position="222"/>
        <end position="244"/>
    </location>
</feature>
<feature type="transmembrane region" description="Helical" evidence="6">
    <location>
        <begin position="81"/>
        <end position="105"/>
    </location>
</feature>
<keyword evidence="5 6" id="KW-0472">Membrane</keyword>
<proteinExistence type="predicted"/>
<dbReference type="InParanoid" id="F8AD76"/>
<dbReference type="GO" id="GO:0005886">
    <property type="term" value="C:plasma membrane"/>
    <property type="evidence" value="ECO:0007669"/>
    <property type="project" value="UniProtKB-SubCell"/>
</dbReference>
<feature type="transmembrane region" description="Helical" evidence="6">
    <location>
        <begin position="125"/>
        <end position="146"/>
    </location>
</feature>
<feature type="transmembrane region" description="Helical" evidence="6">
    <location>
        <begin position="12"/>
        <end position="35"/>
    </location>
</feature>
<feature type="transmembrane region" description="Helical" evidence="6">
    <location>
        <begin position="371"/>
        <end position="392"/>
    </location>
</feature>
<keyword evidence="8" id="KW-1185">Reference proteome</keyword>
<dbReference type="GO" id="GO:0022857">
    <property type="term" value="F:transmembrane transporter activity"/>
    <property type="evidence" value="ECO:0007669"/>
    <property type="project" value="InterPro"/>
</dbReference>
<dbReference type="eggNOG" id="COG0531">
    <property type="taxonomic scope" value="Bacteria"/>
</dbReference>
<keyword evidence="4 6" id="KW-1133">Transmembrane helix</keyword>
<feature type="transmembrane region" description="Helical" evidence="6">
    <location>
        <begin position="183"/>
        <end position="201"/>
    </location>
</feature>
<keyword evidence="2" id="KW-1003">Cell membrane</keyword>
<dbReference type="PANTHER" id="PTHR42770:SF11">
    <property type="entry name" value="INNER MEMBRANE TRANSPORT PROTEIN YBAT"/>
    <property type="match status" value="1"/>
</dbReference>
<dbReference type="InterPro" id="IPR050367">
    <property type="entry name" value="APC_superfamily"/>
</dbReference>
<dbReference type="Proteomes" id="UP000006793">
    <property type="component" value="Chromosome"/>
</dbReference>
<accession>F8AD76</accession>
<reference evidence="8" key="1">
    <citation type="submission" date="2011-04" db="EMBL/GenBank/DDBJ databases">
        <title>The complete genome of Thermodesulfatator indicus DSM 15286.</title>
        <authorList>
            <person name="Lucas S."/>
            <person name="Copeland A."/>
            <person name="Lapidus A."/>
            <person name="Bruce D."/>
            <person name="Goodwin L."/>
            <person name="Pitluck S."/>
            <person name="Peters L."/>
            <person name="Kyrpides N."/>
            <person name="Mavromatis K."/>
            <person name="Pagani I."/>
            <person name="Ivanova N."/>
            <person name="Saunders L."/>
            <person name="Detter J.C."/>
            <person name="Tapia R."/>
            <person name="Han C."/>
            <person name="Land M."/>
            <person name="Hauser L."/>
            <person name="Markowitz V."/>
            <person name="Cheng J.-F."/>
            <person name="Hugenholtz P."/>
            <person name="Woyke T."/>
            <person name="Wu D."/>
            <person name="Spring S."/>
            <person name="Schroeder M."/>
            <person name="Brambilla E."/>
            <person name="Klenk H.-P."/>
            <person name="Eisen J.A."/>
        </authorList>
    </citation>
    <scope>NUCLEOTIDE SEQUENCE [LARGE SCALE GENOMIC DNA]</scope>
    <source>
        <strain evidence="8">DSM 15286 / JCM 11887 / CIR29812</strain>
    </source>
</reference>
<name>F8AD76_THEID</name>
<dbReference type="AlphaFoldDB" id="F8AD76"/>
<gene>
    <name evidence="7" type="ordered locus">Thein_0934</name>
</gene>
<dbReference type="Pfam" id="PF13520">
    <property type="entry name" value="AA_permease_2"/>
    <property type="match status" value="1"/>
</dbReference>
<comment type="subcellular location">
    <subcellularLocation>
        <location evidence="1">Cell membrane</location>
        <topology evidence="1">Multi-pass membrane protein</topology>
    </subcellularLocation>
</comment>
<feature type="transmembrane region" description="Helical" evidence="6">
    <location>
        <begin position="41"/>
        <end position="60"/>
    </location>
</feature>
<feature type="transmembrane region" description="Helical" evidence="6">
    <location>
        <begin position="153"/>
        <end position="171"/>
    </location>
</feature>
<dbReference type="OrthoDB" id="9804700at2"/>
<dbReference type="KEGG" id="tid:Thein_0934"/>
<organism evidence="7 8">
    <name type="scientific">Thermodesulfatator indicus (strain DSM 15286 / JCM 11887 / CIR29812)</name>
    <dbReference type="NCBI Taxonomy" id="667014"/>
    <lineage>
        <taxon>Bacteria</taxon>
        <taxon>Pseudomonadati</taxon>
        <taxon>Thermodesulfobacteriota</taxon>
        <taxon>Thermodesulfobacteria</taxon>
        <taxon>Thermodesulfobacteriales</taxon>
        <taxon>Thermodesulfatatoraceae</taxon>
        <taxon>Thermodesulfatator</taxon>
    </lineage>
</organism>
<keyword evidence="3 6" id="KW-0812">Transmembrane</keyword>
<dbReference type="RefSeq" id="WP_013907550.1">
    <property type="nucleotide sequence ID" value="NC_015681.1"/>
</dbReference>
<evidence type="ECO:0000256" key="4">
    <source>
        <dbReference type="ARBA" id="ARBA00022989"/>
    </source>
</evidence>
<sequence>MQSKNIGFWEAYSIGVGGMIGGGIFAVLGLTVLLAKGAAPLAFLFAGLLALITAYSYAKLSVRFPSEGGTIEFVVRGFGSGLFAAWLNTLLLASYIIMLSLYSYAFGSYGAVLIAGVETLWLKKLLTAGVIIFFTILNLLGAYIVGKAEDLMVAFKVLILLFFSILGFFTIEPSRLSPETYPHVLNILTGGLIIFLAYEGFELIANTAQDVSDPEKVLPKAFYAAVASVICIYVLVAIVAVGNLDPAEVVKAKDYVLAEAAKPFLGKLGFVLISIAALASTASAINATLYGTARVSYLVAKYGELPQFFARRIWKGAYEGAIIISALTVVAALSFDLKNISVAGSLGFLLVFSAVNFANFRLYRQTKANRFLAALGGIGCLISAVVLVVHNFKTSPHALYSSAWVLGGALIFELCYRLISKRRLKDFIDWRLREREEFLEGVDRYMNLILAAVKKHFKEAEVYLLDEIAEGYRESANKLHLLLALPEPLPKEEEPKIEELIRVTAGLSPHHPLKISTVASHELREYLREKSHKLLTDGMEKNKS</sequence>
<feature type="transmembrane region" description="Helical" evidence="6">
    <location>
        <begin position="340"/>
        <end position="359"/>
    </location>
</feature>
<dbReference type="HOGENOM" id="CLU_007946_15_2_0"/>
<evidence type="ECO:0000256" key="6">
    <source>
        <dbReference type="SAM" id="Phobius"/>
    </source>
</evidence>
<evidence type="ECO:0000256" key="1">
    <source>
        <dbReference type="ARBA" id="ARBA00004651"/>
    </source>
</evidence>
<protein>
    <submittedName>
        <fullName evidence="7">Amino acid permease-associated region</fullName>
    </submittedName>
</protein>
<feature type="transmembrane region" description="Helical" evidence="6">
    <location>
        <begin position="313"/>
        <end position="334"/>
    </location>
</feature>
<evidence type="ECO:0000313" key="8">
    <source>
        <dbReference type="Proteomes" id="UP000006793"/>
    </source>
</evidence>